<dbReference type="InterPro" id="IPR003661">
    <property type="entry name" value="HisK_dim/P_dom"/>
</dbReference>
<dbReference type="GO" id="GO:1900745">
    <property type="term" value="P:positive regulation of p38MAPK cascade"/>
    <property type="evidence" value="ECO:0007669"/>
    <property type="project" value="UniProtKB-ARBA"/>
</dbReference>
<protein>
    <recommendedName>
        <fullName evidence="3">histidine kinase</fullName>
        <ecNumber evidence="3">2.7.13.3</ecNumber>
    </recommendedName>
</protein>
<dbReference type="SUPFAM" id="SSF47384">
    <property type="entry name" value="Homodimeric domain of signal transducing histidine kinase"/>
    <property type="match status" value="1"/>
</dbReference>
<dbReference type="InterPro" id="IPR013655">
    <property type="entry name" value="PAS_fold_3"/>
</dbReference>
<evidence type="ECO:0000256" key="7">
    <source>
        <dbReference type="ARBA" id="ARBA00022741"/>
    </source>
</evidence>
<proteinExistence type="predicted"/>
<dbReference type="FunFam" id="3.30.565.10:FF:000010">
    <property type="entry name" value="Sensor histidine kinase RcsC"/>
    <property type="match status" value="1"/>
</dbReference>
<feature type="domain" description="PAC" evidence="16">
    <location>
        <begin position="511"/>
        <end position="570"/>
    </location>
</feature>
<dbReference type="eggNOG" id="KOG0519">
    <property type="taxonomic scope" value="Eukaryota"/>
</dbReference>
<dbReference type="CDD" id="cd00130">
    <property type="entry name" value="PAS"/>
    <property type="match status" value="3"/>
</dbReference>
<dbReference type="OMA" id="CIYNDAC"/>
<dbReference type="PROSITE" id="PS50109">
    <property type="entry name" value="HIS_KIN"/>
    <property type="match status" value="1"/>
</dbReference>
<dbReference type="AlphaFoldDB" id="A0A0L0HFU7"/>
<evidence type="ECO:0000313" key="18">
    <source>
        <dbReference type="Proteomes" id="UP000053201"/>
    </source>
</evidence>
<dbReference type="Pfam" id="PF08447">
    <property type="entry name" value="PAS_3"/>
    <property type="match status" value="1"/>
</dbReference>
<dbReference type="Pfam" id="PF02518">
    <property type="entry name" value="HATPase_c"/>
    <property type="match status" value="1"/>
</dbReference>
<dbReference type="SMART" id="SM00448">
    <property type="entry name" value="REC"/>
    <property type="match status" value="1"/>
</dbReference>
<dbReference type="PRINTS" id="PR00344">
    <property type="entry name" value="BCTRLSENSOR"/>
</dbReference>
<dbReference type="InterPro" id="IPR003594">
    <property type="entry name" value="HATPase_dom"/>
</dbReference>
<dbReference type="Pfam" id="PF00512">
    <property type="entry name" value="HisKA"/>
    <property type="match status" value="1"/>
</dbReference>
<dbReference type="Pfam" id="PF08448">
    <property type="entry name" value="PAS_4"/>
    <property type="match status" value="1"/>
</dbReference>
<name>A0A0L0HFU7_SPIPD</name>
<dbReference type="InterPro" id="IPR004358">
    <property type="entry name" value="Sig_transdc_His_kin-like_C"/>
</dbReference>
<dbReference type="SUPFAM" id="SSF52172">
    <property type="entry name" value="CheY-like"/>
    <property type="match status" value="1"/>
</dbReference>
<dbReference type="STRING" id="645134.A0A0L0HFU7"/>
<dbReference type="PROSITE" id="PS50113">
    <property type="entry name" value="PAC"/>
    <property type="match status" value="2"/>
</dbReference>
<dbReference type="Gene3D" id="3.40.50.2300">
    <property type="match status" value="1"/>
</dbReference>
<dbReference type="GeneID" id="27688576"/>
<keyword evidence="8" id="KW-0418">Kinase</keyword>
<dbReference type="Pfam" id="PF13426">
    <property type="entry name" value="PAS_9"/>
    <property type="match status" value="1"/>
</dbReference>
<keyword evidence="18" id="KW-1185">Reference proteome</keyword>
<comment type="subcellular location">
    <subcellularLocation>
        <location evidence="2">Cytoplasm</location>
    </subcellularLocation>
</comment>
<evidence type="ECO:0000256" key="5">
    <source>
        <dbReference type="ARBA" id="ARBA00022553"/>
    </source>
</evidence>
<dbReference type="SMART" id="SM00388">
    <property type="entry name" value="HisKA"/>
    <property type="match status" value="1"/>
</dbReference>
<dbReference type="OrthoDB" id="10266508at2759"/>
<dbReference type="SUPFAM" id="SSF55785">
    <property type="entry name" value="PYP-like sensor domain (PAS domain)"/>
    <property type="match status" value="4"/>
</dbReference>
<dbReference type="FunFam" id="3.30.450.20:FF:000099">
    <property type="entry name" value="Sensory box sensor histidine kinase"/>
    <property type="match status" value="1"/>
</dbReference>
<evidence type="ECO:0000256" key="2">
    <source>
        <dbReference type="ARBA" id="ARBA00004496"/>
    </source>
</evidence>
<dbReference type="InterPro" id="IPR000700">
    <property type="entry name" value="PAS-assoc_C"/>
</dbReference>
<comment type="catalytic activity">
    <reaction evidence="1">
        <text>ATP + protein L-histidine = ADP + protein N-phospho-L-histidine.</text>
        <dbReference type="EC" id="2.7.13.3"/>
    </reaction>
</comment>
<evidence type="ECO:0000256" key="8">
    <source>
        <dbReference type="ARBA" id="ARBA00022777"/>
    </source>
</evidence>
<dbReference type="CDD" id="cd17546">
    <property type="entry name" value="REC_hyHK_CKI1_RcsC-like"/>
    <property type="match status" value="1"/>
</dbReference>
<evidence type="ECO:0000256" key="3">
    <source>
        <dbReference type="ARBA" id="ARBA00012438"/>
    </source>
</evidence>
<evidence type="ECO:0000259" key="13">
    <source>
        <dbReference type="PROSITE" id="PS50109"/>
    </source>
</evidence>
<dbReference type="SMART" id="SM00086">
    <property type="entry name" value="PAC"/>
    <property type="match status" value="2"/>
</dbReference>
<evidence type="ECO:0000259" key="16">
    <source>
        <dbReference type="PROSITE" id="PS50113"/>
    </source>
</evidence>
<evidence type="ECO:0000256" key="9">
    <source>
        <dbReference type="ARBA" id="ARBA00022840"/>
    </source>
</evidence>
<feature type="domain" description="PAC" evidence="16">
    <location>
        <begin position="398"/>
        <end position="451"/>
    </location>
</feature>
<gene>
    <name evidence="17" type="ORF">SPPG_05182</name>
</gene>
<dbReference type="SMART" id="SM00387">
    <property type="entry name" value="HATPase_c"/>
    <property type="match status" value="1"/>
</dbReference>
<dbReference type="FunFam" id="1.10.287.130:FF:000002">
    <property type="entry name" value="Two-component osmosensing histidine kinase"/>
    <property type="match status" value="1"/>
</dbReference>
<dbReference type="PANTHER" id="PTHR45339">
    <property type="entry name" value="HYBRID SIGNAL TRANSDUCTION HISTIDINE KINASE J"/>
    <property type="match status" value="1"/>
</dbReference>
<dbReference type="InterPro" id="IPR035965">
    <property type="entry name" value="PAS-like_dom_sf"/>
</dbReference>
<dbReference type="GO" id="GO:0005737">
    <property type="term" value="C:cytoplasm"/>
    <property type="evidence" value="ECO:0007669"/>
    <property type="project" value="UniProtKB-SubCell"/>
</dbReference>
<dbReference type="InterPro" id="IPR036890">
    <property type="entry name" value="HATPase_C_sf"/>
</dbReference>
<evidence type="ECO:0000256" key="1">
    <source>
        <dbReference type="ARBA" id="ARBA00000085"/>
    </source>
</evidence>
<evidence type="ECO:0000259" key="14">
    <source>
        <dbReference type="PROSITE" id="PS50110"/>
    </source>
</evidence>
<sequence length="1225" mass="135562">MASTVADFLFSRPFDPSRCTQVLQDTADTLAKHVRFLATASLVTVRLKTFGCQREIVAEAKRTVRQLAHGRDRKRQAALPLSSTLALVQPDVEGTVIIQAFRPGRRNLARATHFVQHVGLLLSGYISIGKLSRQLAGLREDIIGDGSAVETKEAPVDAVVRPLISNESCTHDQSTVPGDMNPSPERIDRANPYFASALPPELNRTAMTCDLDGIIYMSKETEELCGISETTMVPSSLEQLVQSFAAVGAQPCPTLAGFPLARALHGETVRDYKMTIAGKHLWLVAAPNVDSSGDTIGATMIVHNVTEIILLEEGRQKFRYMQENNADFLQLAEALPQLIYVSDAEGRCLFANGAWSTNTGVSLEEVMEKGGWSHIAHPADMKWSWNAWNESLKTRTRFEAEVRLKSKEGQWRWHLSRSIPVINHHTGQVEKWFGTLTDIHAQKESLRIAKEVHEQLQRYISNSMVIVWAVDAQGYFTFSDGQGLQALGLRPGEIVGQSVWEVYKDYPKVLELIERVIYHGEKICEETTVMDLFFYNSWAPLRDDKGTIAGCVGVSTDITSTKLAQQALAASERRAKRLIQSSPIGVMTFSTSGECLDVNEAYLEMLGLQPRDVSDAGLPTKEEQPNVLRLSVDDKILAEALAMKAQTKRTFEHQLKRPDGVIIPTLIGLSPLDECNDQFVAFAVDLTEQIRLRRQAEEAEQRLRDVISNLPGVFIWCISSSGIITVCDGKGLQVLRTSAPEVLHKHYHTLFGSVPTLDDCVRRAFAGESLTHIIEVGRHSFETHFSHISSPGEETRVIGICTDITERLTAEKTLEKSLTERNALVARENAAQEASKLKSQFLATMSHELRTPISGVIGMTDLLLESDLNITQQEYASNIRLSAECLLTVINDILDFSKVEAGKLEMDPVSFNVANLVTDVIKILSLSAMKKDIQLDTIIQLQAFGNVVGDASRIRQVLINLMSNAIKFTPVKGRISVRLSEVDSSSEHVQQYRFDVEDTGIGMSPDVLERLFQPFSQAESSTARRFGGTGLGLSISKGLVQLMGGTISVSSTEGEGSTFSFVLPLPTATVQSEHLLPVSQVPFNPQRSFTDKQVLVAEDNPINQVIASKLLQKLNIKFTMVEDGHAVLRALRGSEKFDLILMDCQMPGMDGFEATRCIRASENFEISRIPIVAMSANVLESDKARCLECGMSDHLGKPVKARDLDRMLGKWLYTNRLPDRTECQS</sequence>
<keyword evidence="10" id="KW-0902">Two-component regulatory system</keyword>
<dbReference type="RefSeq" id="XP_016607844.1">
    <property type="nucleotide sequence ID" value="XM_016753405.1"/>
</dbReference>
<dbReference type="InterPro" id="IPR013656">
    <property type="entry name" value="PAS_4"/>
</dbReference>
<reference evidence="17 18" key="1">
    <citation type="submission" date="2009-08" db="EMBL/GenBank/DDBJ databases">
        <title>The Genome Sequence of Spizellomyces punctatus strain DAOM BR117.</title>
        <authorList>
            <consortium name="The Broad Institute Genome Sequencing Platform"/>
            <person name="Russ C."/>
            <person name="Cuomo C."/>
            <person name="Shea T."/>
            <person name="Young S.K."/>
            <person name="Zeng Q."/>
            <person name="Koehrsen M."/>
            <person name="Haas B."/>
            <person name="Borodovsky M."/>
            <person name="Guigo R."/>
            <person name="Alvarado L."/>
            <person name="Berlin A."/>
            <person name="Bochicchio J."/>
            <person name="Borenstein D."/>
            <person name="Chapman S."/>
            <person name="Chen Z."/>
            <person name="Engels R."/>
            <person name="Freedman E."/>
            <person name="Gellesch M."/>
            <person name="Goldberg J."/>
            <person name="Griggs A."/>
            <person name="Gujja S."/>
            <person name="Heiman D."/>
            <person name="Hepburn T."/>
            <person name="Howarth C."/>
            <person name="Jen D."/>
            <person name="Larson L."/>
            <person name="Lewis B."/>
            <person name="Mehta T."/>
            <person name="Park D."/>
            <person name="Pearson M."/>
            <person name="Roberts A."/>
            <person name="Saif S."/>
            <person name="Shenoy N."/>
            <person name="Sisk P."/>
            <person name="Stolte C."/>
            <person name="Sykes S."/>
            <person name="Thomson T."/>
            <person name="Walk T."/>
            <person name="White J."/>
            <person name="Yandava C."/>
            <person name="Burger G."/>
            <person name="Gray M.W."/>
            <person name="Holland P.W.H."/>
            <person name="King N."/>
            <person name="Lang F.B.F."/>
            <person name="Roger A.J."/>
            <person name="Ruiz-Trillo I."/>
            <person name="Lander E."/>
            <person name="Nusbaum C."/>
        </authorList>
    </citation>
    <scope>NUCLEOTIDE SEQUENCE [LARGE SCALE GENOMIC DNA]</scope>
    <source>
        <strain evidence="17 18">DAOM BR117</strain>
    </source>
</reference>
<keyword evidence="5 12" id="KW-0597">Phosphoprotein</keyword>
<comment type="function">
    <text evidence="11">Involved in the control of the SAPK-dependent transcriptional response to peroxide stress. Regulates sty1 activity.</text>
</comment>
<dbReference type="Gene3D" id="3.30.565.10">
    <property type="entry name" value="Histidine kinase-like ATPase, C-terminal domain"/>
    <property type="match status" value="1"/>
</dbReference>
<keyword evidence="7" id="KW-0547">Nucleotide-binding</keyword>
<dbReference type="Pfam" id="PF00072">
    <property type="entry name" value="Response_reg"/>
    <property type="match status" value="1"/>
</dbReference>
<dbReference type="InterPro" id="IPR001789">
    <property type="entry name" value="Sig_transdc_resp-reg_receiver"/>
</dbReference>
<evidence type="ECO:0000259" key="15">
    <source>
        <dbReference type="PROSITE" id="PS50112"/>
    </source>
</evidence>
<dbReference type="NCBIfam" id="TIGR00229">
    <property type="entry name" value="sensory_box"/>
    <property type="match status" value="3"/>
</dbReference>
<evidence type="ECO:0000313" key="17">
    <source>
        <dbReference type="EMBL" id="KNC99804.1"/>
    </source>
</evidence>
<evidence type="ECO:0000256" key="4">
    <source>
        <dbReference type="ARBA" id="ARBA00022490"/>
    </source>
</evidence>
<feature type="domain" description="PAS" evidence="15">
    <location>
        <begin position="452"/>
        <end position="513"/>
    </location>
</feature>
<keyword evidence="9" id="KW-0067">ATP-binding</keyword>
<dbReference type="InterPro" id="IPR001610">
    <property type="entry name" value="PAC"/>
</dbReference>
<dbReference type="GO" id="GO:0005524">
    <property type="term" value="F:ATP binding"/>
    <property type="evidence" value="ECO:0007669"/>
    <property type="project" value="UniProtKB-KW"/>
</dbReference>
<evidence type="ECO:0000256" key="11">
    <source>
        <dbReference type="ARBA" id="ARBA00054109"/>
    </source>
</evidence>
<dbReference type="EC" id="2.7.13.3" evidence="3"/>
<evidence type="ECO:0000256" key="10">
    <source>
        <dbReference type="ARBA" id="ARBA00023012"/>
    </source>
</evidence>
<dbReference type="InterPro" id="IPR036097">
    <property type="entry name" value="HisK_dim/P_sf"/>
</dbReference>
<organism evidence="17 18">
    <name type="scientific">Spizellomyces punctatus (strain DAOM BR117)</name>
    <dbReference type="NCBI Taxonomy" id="645134"/>
    <lineage>
        <taxon>Eukaryota</taxon>
        <taxon>Fungi</taxon>
        <taxon>Fungi incertae sedis</taxon>
        <taxon>Chytridiomycota</taxon>
        <taxon>Chytridiomycota incertae sedis</taxon>
        <taxon>Chytridiomycetes</taxon>
        <taxon>Spizellomycetales</taxon>
        <taxon>Spizellomycetaceae</taxon>
        <taxon>Spizellomyces</taxon>
    </lineage>
</organism>
<dbReference type="SMART" id="SM00091">
    <property type="entry name" value="PAS"/>
    <property type="match status" value="4"/>
</dbReference>
<accession>A0A0L0HFU7</accession>
<dbReference type="SUPFAM" id="SSF55874">
    <property type="entry name" value="ATPase domain of HSP90 chaperone/DNA topoisomerase II/histidine kinase"/>
    <property type="match status" value="1"/>
</dbReference>
<dbReference type="InterPro" id="IPR005467">
    <property type="entry name" value="His_kinase_dom"/>
</dbReference>
<dbReference type="CDD" id="cd16922">
    <property type="entry name" value="HATPase_EvgS-ArcB-TorS-like"/>
    <property type="match status" value="1"/>
</dbReference>
<dbReference type="GO" id="GO:0000155">
    <property type="term" value="F:phosphorelay sensor kinase activity"/>
    <property type="evidence" value="ECO:0007669"/>
    <property type="project" value="InterPro"/>
</dbReference>
<keyword evidence="4" id="KW-0963">Cytoplasm</keyword>
<dbReference type="InterPro" id="IPR011006">
    <property type="entry name" value="CheY-like_superfamily"/>
</dbReference>
<dbReference type="PROSITE" id="PS50110">
    <property type="entry name" value="RESPONSE_REGULATORY"/>
    <property type="match status" value="1"/>
</dbReference>
<dbReference type="EMBL" id="KQ257457">
    <property type="protein sequence ID" value="KNC99804.1"/>
    <property type="molecule type" value="Genomic_DNA"/>
</dbReference>
<dbReference type="VEuPathDB" id="FungiDB:SPPG_05182"/>
<dbReference type="CDD" id="cd00082">
    <property type="entry name" value="HisKA"/>
    <property type="match status" value="1"/>
</dbReference>
<dbReference type="InParanoid" id="A0A0L0HFU7"/>
<feature type="domain" description="PAS" evidence="15">
    <location>
        <begin position="571"/>
        <end position="613"/>
    </location>
</feature>
<dbReference type="Gene3D" id="1.10.287.130">
    <property type="match status" value="1"/>
</dbReference>
<feature type="domain" description="PAS" evidence="15">
    <location>
        <begin position="324"/>
        <end position="395"/>
    </location>
</feature>
<dbReference type="InterPro" id="IPR000014">
    <property type="entry name" value="PAS"/>
</dbReference>
<dbReference type="Proteomes" id="UP000053201">
    <property type="component" value="Unassembled WGS sequence"/>
</dbReference>
<evidence type="ECO:0000256" key="6">
    <source>
        <dbReference type="ARBA" id="ARBA00022679"/>
    </source>
</evidence>
<keyword evidence="6" id="KW-0808">Transferase</keyword>
<dbReference type="GO" id="GO:0009365">
    <property type="term" value="C:protein histidine kinase complex"/>
    <property type="evidence" value="ECO:0007669"/>
    <property type="project" value="UniProtKB-ARBA"/>
</dbReference>
<dbReference type="Gene3D" id="3.30.450.20">
    <property type="entry name" value="PAS domain"/>
    <property type="match status" value="4"/>
</dbReference>
<dbReference type="PANTHER" id="PTHR45339:SF1">
    <property type="entry name" value="HYBRID SIGNAL TRANSDUCTION HISTIDINE KINASE J"/>
    <property type="match status" value="1"/>
</dbReference>
<dbReference type="PROSITE" id="PS50112">
    <property type="entry name" value="PAS"/>
    <property type="match status" value="3"/>
</dbReference>
<feature type="domain" description="Histidine kinase" evidence="13">
    <location>
        <begin position="844"/>
        <end position="1067"/>
    </location>
</feature>
<feature type="domain" description="Response regulatory" evidence="14">
    <location>
        <begin position="1093"/>
        <end position="1212"/>
    </location>
</feature>
<feature type="modified residue" description="4-aspartylphosphate" evidence="12">
    <location>
        <position position="1143"/>
    </location>
</feature>
<evidence type="ECO:0000256" key="12">
    <source>
        <dbReference type="PROSITE-ProRule" id="PRU00169"/>
    </source>
</evidence>